<reference evidence="2 3" key="1">
    <citation type="submission" date="2024-01" db="EMBL/GenBank/DDBJ databases">
        <title>A draft genome for a cacao thread blight-causing isolate of Paramarasmius palmivorus.</title>
        <authorList>
            <person name="Baruah I.K."/>
            <person name="Bukari Y."/>
            <person name="Amoako-Attah I."/>
            <person name="Meinhardt L.W."/>
            <person name="Bailey B.A."/>
            <person name="Cohen S.P."/>
        </authorList>
    </citation>
    <scope>NUCLEOTIDE SEQUENCE [LARGE SCALE GENOMIC DNA]</scope>
    <source>
        <strain evidence="2 3">GH-12</strain>
    </source>
</reference>
<comment type="caution">
    <text evidence="2">The sequence shown here is derived from an EMBL/GenBank/DDBJ whole genome shotgun (WGS) entry which is preliminary data.</text>
</comment>
<dbReference type="AlphaFoldDB" id="A0AAW0BVY0"/>
<feature type="region of interest" description="Disordered" evidence="1">
    <location>
        <begin position="87"/>
        <end position="129"/>
    </location>
</feature>
<sequence>MAYVCEGCLRSFTSWGFKQHRLKTSNSACRAPSNVENNSKPSFSAPAESDESETDSELEELTAHVVSDFDPDSALISFEGDNFGSNYTAQDFGQMDVEEADEEWEWGEGSASAEDSIEGEADFDEDSFA</sequence>
<evidence type="ECO:0000313" key="3">
    <source>
        <dbReference type="Proteomes" id="UP001383192"/>
    </source>
</evidence>
<name>A0AAW0BVY0_9AGAR</name>
<feature type="compositionally biased region" description="Acidic residues" evidence="1">
    <location>
        <begin position="115"/>
        <end position="129"/>
    </location>
</feature>
<feature type="compositionally biased region" description="Polar residues" evidence="1">
    <location>
        <begin position="28"/>
        <end position="42"/>
    </location>
</feature>
<dbReference type="EMBL" id="JAYKXP010000073">
    <property type="protein sequence ID" value="KAK7030915.1"/>
    <property type="molecule type" value="Genomic_DNA"/>
</dbReference>
<feature type="compositionally biased region" description="Acidic residues" evidence="1">
    <location>
        <begin position="96"/>
        <end position="106"/>
    </location>
</feature>
<evidence type="ECO:0000313" key="2">
    <source>
        <dbReference type="EMBL" id="KAK7030915.1"/>
    </source>
</evidence>
<gene>
    <name evidence="2" type="ORF">VNI00_013861</name>
</gene>
<dbReference type="Proteomes" id="UP001383192">
    <property type="component" value="Unassembled WGS sequence"/>
</dbReference>
<protein>
    <submittedName>
        <fullName evidence="2">Uncharacterized protein</fullName>
    </submittedName>
</protein>
<proteinExistence type="predicted"/>
<keyword evidence="3" id="KW-1185">Reference proteome</keyword>
<feature type="compositionally biased region" description="Acidic residues" evidence="1">
    <location>
        <begin position="48"/>
        <end position="59"/>
    </location>
</feature>
<organism evidence="2 3">
    <name type="scientific">Paramarasmius palmivorus</name>
    <dbReference type="NCBI Taxonomy" id="297713"/>
    <lineage>
        <taxon>Eukaryota</taxon>
        <taxon>Fungi</taxon>
        <taxon>Dikarya</taxon>
        <taxon>Basidiomycota</taxon>
        <taxon>Agaricomycotina</taxon>
        <taxon>Agaricomycetes</taxon>
        <taxon>Agaricomycetidae</taxon>
        <taxon>Agaricales</taxon>
        <taxon>Marasmiineae</taxon>
        <taxon>Marasmiaceae</taxon>
        <taxon>Paramarasmius</taxon>
    </lineage>
</organism>
<accession>A0AAW0BVY0</accession>
<feature type="region of interest" description="Disordered" evidence="1">
    <location>
        <begin position="28"/>
        <end position="59"/>
    </location>
</feature>
<evidence type="ECO:0000256" key="1">
    <source>
        <dbReference type="SAM" id="MobiDB-lite"/>
    </source>
</evidence>